<dbReference type="PANTHER" id="PTHR32133:SF408">
    <property type="entry name" value="OS07G0120400 PROTEIN"/>
    <property type="match status" value="1"/>
</dbReference>
<dbReference type="InterPro" id="IPR036047">
    <property type="entry name" value="F-box-like_dom_sf"/>
</dbReference>
<evidence type="ECO:0000259" key="2">
    <source>
        <dbReference type="Pfam" id="PF23635"/>
    </source>
</evidence>
<proteinExistence type="predicted"/>
<dbReference type="AlphaFoldDB" id="A0ABC9F8Z4"/>
<sequence>MAQAQPRPPPELIDDAIREILVRIPPGESAYLAGASLVCKLWRRILSDSGFIRRYREFHRTPPLVGFFHNTDSGRFFFPTMVACPFHQPAAFDCRRWDLDPHRLWALDCRHGRVLLRQFDTLNLLVWNPITGDQEEVHKPDIPYVFYSAMVLCASAGCDHGGDGCRGDGPFLVVFVGTRGGTTYGCVYSSEARAWGTPTSICLGNGHLMDPRRGALVGDDAYFVVWDAAAVLKYDLDKNRLSTIDLPDEYNYWNVVLMPADDGSSLGLAGISASSNLCLWSRKANPQGVARWVQCGVIELDKLLPVGISCKRPRVIGFAEGVGVMFVRVDISTFMIELKSGRVSKASEFTAFYKVMPFMTFYYPGSATSILPLPAEKK</sequence>
<dbReference type="InterPro" id="IPR001810">
    <property type="entry name" value="F-box_dom"/>
</dbReference>
<protein>
    <recommendedName>
        <fullName evidence="5">F-box domain-containing protein</fullName>
    </recommendedName>
</protein>
<gene>
    <name evidence="3" type="ORF">URODEC1_LOCUS102735</name>
</gene>
<accession>A0ABC9F8Z4</accession>
<dbReference type="Proteomes" id="UP001497457">
    <property type="component" value="Chromosome 5rd"/>
</dbReference>
<reference evidence="3" key="1">
    <citation type="submission" date="2024-10" db="EMBL/GenBank/DDBJ databases">
        <authorList>
            <person name="Ryan C."/>
        </authorList>
    </citation>
    <scope>NUCLEOTIDE SEQUENCE [LARGE SCALE GENOMIC DNA]</scope>
</reference>
<evidence type="ECO:0008006" key="5">
    <source>
        <dbReference type="Google" id="ProtNLM"/>
    </source>
</evidence>
<keyword evidence="4" id="KW-1185">Reference proteome</keyword>
<evidence type="ECO:0000313" key="4">
    <source>
        <dbReference type="Proteomes" id="UP001497457"/>
    </source>
</evidence>
<dbReference type="Pfam" id="PF23635">
    <property type="entry name" value="Beta-prop_AT5G49610-like"/>
    <property type="match status" value="1"/>
</dbReference>
<dbReference type="Pfam" id="PF00646">
    <property type="entry name" value="F-box"/>
    <property type="match status" value="1"/>
</dbReference>
<evidence type="ECO:0000313" key="3">
    <source>
        <dbReference type="EMBL" id="CAL5070337.1"/>
    </source>
</evidence>
<evidence type="ECO:0000259" key="1">
    <source>
        <dbReference type="Pfam" id="PF00646"/>
    </source>
</evidence>
<dbReference type="EMBL" id="OZ075115">
    <property type="protein sequence ID" value="CAL5070337.1"/>
    <property type="molecule type" value="Genomic_DNA"/>
</dbReference>
<organism evidence="3 4">
    <name type="scientific">Urochloa decumbens</name>
    <dbReference type="NCBI Taxonomy" id="240449"/>
    <lineage>
        <taxon>Eukaryota</taxon>
        <taxon>Viridiplantae</taxon>
        <taxon>Streptophyta</taxon>
        <taxon>Embryophyta</taxon>
        <taxon>Tracheophyta</taxon>
        <taxon>Spermatophyta</taxon>
        <taxon>Magnoliopsida</taxon>
        <taxon>Liliopsida</taxon>
        <taxon>Poales</taxon>
        <taxon>Poaceae</taxon>
        <taxon>PACMAD clade</taxon>
        <taxon>Panicoideae</taxon>
        <taxon>Panicodae</taxon>
        <taxon>Paniceae</taxon>
        <taxon>Melinidinae</taxon>
        <taxon>Urochloa</taxon>
    </lineage>
</organism>
<dbReference type="InterPro" id="IPR056594">
    <property type="entry name" value="AT5G49610-like_b-prop"/>
</dbReference>
<dbReference type="SUPFAM" id="SSF81383">
    <property type="entry name" value="F-box domain"/>
    <property type="match status" value="1"/>
</dbReference>
<feature type="domain" description="F-box" evidence="1">
    <location>
        <begin position="12"/>
        <end position="52"/>
    </location>
</feature>
<name>A0ABC9F8Z4_9POAL</name>
<feature type="domain" description="F-box protein AT5G49610-like beta-propeller" evidence="2">
    <location>
        <begin position="107"/>
        <end position="364"/>
    </location>
</feature>
<dbReference type="PANTHER" id="PTHR32133">
    <property type="entry name" value="OS07G0120400 PROTEIN"/>
    <property type="match status" value="1"/>
</dbReference>